<feature type="domain" description="Thioredoxin" evidence="11">
    <location>
        <begin position="133"/>
        <end position="252"/>
    </location>
</feature>
<sequence length="379" mass="42035">MKGFGSFFAAFSLLAVVQASNVLDLTPKNFDKEILQSGKPALVEFFAPWCGHCKTLAPIYEQLADSFASQKDKITIAKVDADNHKSLGQRFGVKGFPTLKWFDGKSDQPIPYESKRDLESLQTFISEQMGVKPKIKKEAPSDVKTVTDTNFSEVVLDESKDVLVKFYAPWCGHCKALAPTWETLATNFKEDSNVVIAKINCDSPSGKASAEKYGVSSYPTLKWFPKGSTEPVDYEYGRTEEHLTEFINDHAGTHRAVGGGLKETAGRVKALDEIVAKIVKGKEASFVKEVEAAVKGLEDKYASYYARVLAKVSKNADYVEKELNRLQGMITKNGLIPSKRDDLTIRQNILKQFYLNATPEVAEVVTPEEEAEVPVKDEL</sequence>
<dbReference type="CDD" id="cd02998">
    <property type="entry name" value="PDI_a_ERp38"/>
    <property type="match status" value="2"/>
</dbReference>
<dbReference type="Pfam" id="PF07749">
    <property type="entry name" value="ERp29"/>
    <property type="match status" value="1"/>
</dbReference>
<dbReference type="InterPro" id="IPR017937">
    <property type="entry name" value="Thioredoxin_CS"/>
</dbReference>
<dbReference type="InterPro" id="IPR036356">
    <property type="entry name" value="ERp29_C_sf"/>
</dbReference>
<dbReference type="FunFam" id="3.40.30.10:FF:000032">
    <property type="entry name" value="Protein disulfide-isomerase A6 homolog"/>
    <property type="match status" value="2"/>
</dbReference>
<dbReference type="PROSITE" id="PS00194">
    <property type="entry name" value="THIOREDOXIN_1"/>
    <property type="match status" value="2"/>
</dbReference>
<dbReference type="EMBL" id="ML119106">
    <property type="protein sequence ID" value="RPB17113.1"/>
    <property type="molecule type" value="Genomic_DNA"/>
</dbReference>
<dbReference type="OrthoDB" id="10264505at2759"/>
<feature type="domain" description="Thioredoxin" evidence="11">
    <location>
        <begin position="2"/>
        <end position="130"/>
    </location>
</feature>
<dbReference type="Gene3D" id="1.20.1150.12">
    <property type="entry name" value="Endoplasmic reticulum resident protein 29, C-terminal domain"/>
    <property type="match status" value="1"/>
</dbReference>
<dbReference type="CDD" id="cd00238">
    <property type="entry name" value="ERp29c"/>
    <property type="match status" value="1"/>
</dbReference>
<dbReference type="PRINTS" id="PR00421">
    <property type="entry name" value="THIOREDOXIN"/>
</dbReference>
<keyword evidence="6" id="KW-1015">Disulfide bond</keyword>
<dbReference type="GO" id="GO:0005783">
    <property type="term" value="C:endoplasmic reticulum"/>
    <property type="evidence" value="ECO:0007669"/>
    <property type="project" value="InterPro"/>
</dbReference>
<dbReference type="InterPro" id="IPR011679">
    <property type="entry name" value="ERp29_C"/>
</dbReference>
<dbReference type="PROSITE" id="PS51352">
    <property type="entry name" value="THIOREDOXIN_2"/>
    <property type="match status" value="2"/>
</dbReference>
<dbReference type="InterPro" id="IPR051063">
    <property type="entry name" value="PDI"/>
</dbReference>
<dbReference type="EC" id="5.3.4.1" evidence="3"/>
<dbReference type="SUPFAM" id="SSF52833">
    <property type="entry name" value="Thioredoxin-like"/>
    <property type="match status" value="2"/>
</dbReference>
<evidence type="ECO:0000313" key="13">
    <source>
        <dbReference type="Proteomes" id="UP000277580"/>
    </source>
</evidence>
<dbReference type="PANTHER" id="PTHR45672:SF11">
    <property type="entry name" value="PROTEIN DISULFIDE-ISOMERASE C17H9.14C"/>
    <property type="match status" value="1"/>
</dbReference>
<keyword evidence="5" id="KW-0677">Repeat</keyword>
<feature type="chain" id="PRO_5018150626" description="protein disulfide-isomerase" evidence="10">
    <location>
        <begin position="20"/>
        <end position="379"/>
    </location>
</feature>
<evidence type="ECO:0000256" key="5">
    <source>
        <dbReference type="ARBA" id="ARBA00022737"/>
    </source>
</evidence>
<evidence type="ECO:0000256" key="8">
    <source>
        <dbReference type="ARBA" id="ARBA00023284"/>
    </source>
</evidence>
<dbReference type="InParanoid" id="A0A3N4L2P4"/>
<dbReference type="InterPro" id="IPR005788">
    <property type="entry name" value="PDI_thioredoxin-like_dom"/>
</dbReference>
<dbReference type="PANTHER" id="PTHR45672">
    <property type="entry name" value="PROTEIN DISULFIDE-ISOMERASE C17H9.14C-RELATED"/>
    <property type="match status" value="1"/>
</dbReference>
<dbReference type="SUPFAM" id="SSF47933">
    <property type="entry name" value="ERP29 C domain-like"/>
    <property type="match status" value="1"/>
</dbReference>
<evidence type="ECO:0000313" key="12">
    <source>
        <dbReference type="EMBL" id="RPB17113.1"/>
    </source>
</evidence>
<dbReference type="GO" id="GO:0003756">
    <property type="term" value="F:protein disulfide isomerase activity"/>
    <property type="evidence" value="ECO:0007669"/>
    <property type="project" value="UniProtKB-EC"/>
</dbReference>
<dbReference type="InterPro" id="IPR013766">
    <property type="entry name" value="Thioredoxin_domain"/>
</dbReference>
<dbReference type="AlphaFoldDB" id="A0A3N4L2P4"/>
<name>A0A3N4L2P4_9PEZI</name>
<evidence type="ECO:0000259" key="11">
    <source>
        <dbReference type="PROSITE" id="PS51352"/>
    </source>
</evidence>
<dbReference type="InterPro" id="IPR036249">
    <property type="entry name" value="Thioredoxin-like_sf"/>
</dbReference>
<reference evidence="12 13" key="1">
    <citation type="journal article" date="2018" name="Nat. Ecol. Evol.">
        <title>Pezizomycetes genomes reveal the molecular basis of ectomycorrhizal truffle lifestyle.</title>
        <authorList>
            <person name="Murat C."/>
            <person name="Payen T."/>
            <person name="Noel B."/>
            <person name="Kuo A."/>
            <person name="Morin E."/>
            <person name="Chen J."/>
            <person name="Kohler A."/>
            <person name="Krizsan K."/>
            <person name="Balestrini R."/>
            <person name="Da Silva C."/>
            <person name="Montanini B."/>
            <person name="Hainaut M."/>
            <person name="Levati E."/>
            <person name="Barry K.W."/>
            <person name="Belfiori B."/>
            <person name="Cichocki N."/>
            <person name="Clum A."/>
            <person name="Dockter R.B."/>
            <person name="Fauchery L."/>
            <person name="Guy J."/>
            <person name="Iotti M."/>
            <person name="Le Tacon F."/>
            <person name="Lindquist E.A."/>
            <person name="Lipzen A."/>
            <person name="Malagnac F."/>
            <person name="Mello A."/>
            <person name="Molinier V."/>
            <person name="Miyauchi S."/>
            <person name="Poulain J."/>
            <person name="Riccioni C."/>
            <person name="Rubini A."/>
            <person name="Sitrit Y."/>
            <person name="Splivallo R."/>
            <person name="Traeger S."/>
            <person name="Wang M."/>
            <person name="Zifcakova L."/>
            <person name="Wipf D."/>
            <person name="Zambonelli A."/>
            <person name="Paolocci F."/>
            <person name="Nowrousian M."/>
            <person name="Ottonello S."/>
            <person name="Baldrian P."/>
            <person name="Spatafora J.W."/>
            <person name="Henrissat B."/>
            <person name="Nagy L.G."/>
            <person name="Aury J.M."/>
            <person name="Wincker P."/>
            <person name="Grigoriev I.V."/>
            <person name="Bonfante P."/>
            <person name="Martin F.M."/>
        </authorList>
    </citation>
    <scope>NUCLEOTIDE SEQUENCE [LARGE SCALE GENOMIC DNA]</scope>
    <source>
        <strain evidence="12 13">CCBAS932</strain>
    </source>
</reference>
<evidence type="ECO:0000256" key="1">
    <source>
        <dbReference type="ARBA" id="ARBA00001182"/>
    </source>
</evidence>
<comment type="catalytic activity">
    <reaction evidence="1">
        <text>Catalyzes the rearrangement of -S-S- bonds in proteins.</text>
        <dbReference type="EC" id="5.3.4.1"/>
    </reaction>
</comment>
<dbReference type="Proteomes" id="UP000277580">
    <property type="component" value="Unassembled WGS sequence"/>
</dbReference>
<proteinExistence type="inferred from homology"/>
<protein>
    <recommendedName>
        <fullName evidence="3">protein disulfide-isomerase</fullName>
        <ecNumber evidence="3">5.3.4.1</ecNumber>
    </recommendedName>
</protein>
<evidence type="ECO:0000256" key="4">
    <source>
        <dbReference type="ARBA" id="ARBA00022729"/>
    </source>
</evidence>
<evidence type="ECO:0000256" key="2">
    <source>
        <dbReference type="ARBA" id="ARBA00006347"/>
    </source>
</evidence>
<dbReference type="FunCoup" id="A0A3N4L2P4">
    <property type="interactions" value="156"/>
</dbReference>
<keyword evidence="7 12" id="KW-0413">Isomerase</keyword>
<feature type="signal peptide" evidence="10">
    <location>
        <begin position="1"/>
        <end position="19"/>
    </location>
</feature>
<gene>
    <name evidence="12" type="ORF">P167DRAFT_116565</name>
</gene>
<dbReference type="Pfam" id="PF00085">
    <property type="entry name" value="Thioredoxin"/>
    <property type="match status" value="2"/>
</dbReference>
<comment type="similarity">
    <text evidence="2 9">Belongs to the protein disulfide isomerase family.</text>
</comment>
<keyword evidence="13" id="KW-1185">Reference proteome</keyword>
<evidence type="ECO:0000256" key="3">
    <source>
        <dbReference type="ARBA" id="ARBA00012723"/>
    </source>
</evidence>
<evidence type="ECO:0000256" key="6">
    <source>
        <dbReference type="ARBA" id="ARBA00023157"/>
    </source>
</evidence>
<evidence type="ECO:0000256" key="10">
    <source>
        <dbReference type="SAM" id="SignalP"/>
    </source>
</evidence>
<evidence type="ECO:0000256" key="9">
    <source>
        <dbReference type="RuleBase" id="RU004208"/>
    </source>
</evidence>
<keyword evidence="8" id="KW-0676">Redox-active center</keyword>
<dbReference type="STRING" id="1392247.A0A3N4L2P4"/>
<dbReference type="GO" id="GO:0006457">
    <property type="term" value="P:protein folding"/>
    <property type="evidence" value="ECO:0007669"/>
    <property type="project" value="TreeGrafter"/>
</dbReference>
<organism evidence="12 13">
    <name type="scientific">Morchella conica CCBAS932</name>
    <dbReference type="NCBI Taxonomy" id="1392247"/>
    <lineage>
        <taxon>Eukaryota</taxon>
        <taxon>Fungi</taxon>
        <taxon>Dikarya</taxon>
        <taxon>Ascomycota</taxon>
        <taxon>Pezizomycotina</taxon>
        <taxon>Pezizomycetes</taxon>
        <taxon>Pezizales</taxon>
        <taxon>Morchellaceae</taxon>
        <taxon>Morchella</taxon>
    </lineage>
</organism>
<dbReference type="NCBIfam" id="TIGR01126">
    <property type="entry name" value="pdi_dom"/>
    <property type="match status" value="2"/>
</dbReference>
<accession>A0A3N4L2P4</accession>
<keyword evidence="4 10" id="KW-0732">Signal</keyword>
<evidence type="ECO:0000256" key="7">
    <source>
        <dbReference type="ARBA" id="ARBA00023235"/>
    </source>
</evidence>
<dbReference type="Gene3D" id="3.40.30.10">
    <property type="entry name" value="Glutaredoxin"/>
    <property type="match status" value="2"/>
</dbReference>